<dbReference type="Proteomes" id="UP000006250">
    <property type="component" value="Unassembled WGS sequence"/>
</dbReference>
<dbReference type="PANTHER" id="PTHR30126:SF94">
    <property type="entry name" value="LYSR FAMILY TRANSCRIPTIONAL REGULATOR"/>
    <property type="match status" value="1"/>
</dbReference>
<dbReference type="InterPro" id="IPR036388">
    <property type="entry name" value="WH-like_DNA-bd_sf"/>
</dbReference>
<dbReference type="InterPro" id="IPR005119">
    <property type="entry name" value="LysR_subst-bd"/>
</dbReference>
<dbReference type="Pfam" id="PF03466">
    <property type="entry name" value="LysR_substrate"/>
    <property type="match status" value="1"/>
</dbReference>
<evidence type="ECO:0000313" key="7">
    <source>
        <dbReference type="EMBL" id="EFL49440.1"/>
    </source>
</evidence>
<gene>
    <name evidence="7" type="ORF">DesfrDRAFT_3840</name>
</gene>
<evidence type="ECO:0000259" key="6">
    <source>
        <dbReference type="PROSITE" id="PS50931"/>
    </source>
</evidence>
<evidence type="ECO:0000256" key="5">
    <source>
        <dbReference type="SAM" id="MobiDB-lite"/>
    </source>
</evidence>
<feature type="domain" description="HTH lysR-type" evidence="6">
    <location>
        <begin position="1"/>
        <end position="58"/>
    </location>
</feature>
<dbReference type="GO" id="GO:0003700">
    <property type="term" value="F:DNA-binding transcription factor activity"/>
    <property type="evidence" value="ECO:0007669"/>
    <property type="project" value="InterPro"/>
</dbReference>
<proteinExistence type="inferred from homology"/>
<evidence type="ECO:0000313" key="8">
    <source>
        <dbReference type="Proteomes" id="UP000006250"/>
    </source>
</evidence>
<keyword evidence="2" id="KW-0805">Transcription regulation</keyword>
<protein>
    <submittedName>
        <fullName evidence="7">Transcriptional regulator, LysR family</fullName>
    </submittedName>
</protein>
<dbReference type="SUPFAM" id="SSF53850">
    <property type="entry name" value="Periplasmic binding protein-like II"/>
    <property type="match status" value="1"/>
</dbReference>
<evidence type="ECO:0000256" key="1">
    <source>
        <dbReference type="ARBA" id="ARBA00009437"/>
    </source>
</evidence>
<dbReference type="RefSeq" id="WP_005996659.1">
    <property type="nucleotide sequence ID" value="NZ_AECZ01000044.1"/>
</dbReference>
<dbReference type="Pfam" id="PF00126">
    <property type="entry name" value="HTH_1"/>
    <property type="match status" value="1"/>
</dbReference>
<keyword evidence="8" id="KW-1185">Reference proteome</keyword>
<dbReference type="Gene3D" id="3.40.190.290">
    <property type="match status" value="1"/>
</dbReference>
<name>E1K1U0_SOLFR</name>
<feature type="compositionally biased region" description="Basic and acidic residues" evidence="5">
    <location>
        <begin position="298"/>
        <end position="314"/>
    </location>
</feature>
<dbReference type="GO" id="GO:0000976">
    <property type="term" value="F:transcription cis-regulatory region binding"/>
    <property type="evidence" value="ECO:0007669"/>
    <property type="project" value="TreeGrafter"/>
</dbReference>
<dbReference type="OrthoDB" id="5317428at2"/>
<dbReference type="eggNOG" id="COG0583">
    <property type="taxonomic scope" value="Bacteria"/>
</dbReference>
<dbReference type="EMBL" id="AECZ01000044">
    <property type="protein sequence ID" value="EFL49440.1"/>
    <property type="molecule type" value="Genomic_DNA"/>
</dbReference>
<evidence type="ECO:0000256" key="3">
    <source>
        <dbReference type="ARBA" id="ARBA00023125"/>
    </source>
</evidence>
<reference evidence="7 8" key="1">
    <citation type="submission" date="2010-08" db="EMBL/GenBank/DDBJ databases">
        <title>The draft genome of Desulfovibrio fructosovorans JJ.</title>
        <authorList>
            <consortium name="US DOE Joint Genome Institute (JGI-PGF)"/>
            <person name="Lucas S."/>
            <person name="Copeland A."/>
            <person name="Lapidus A."/>
            <person name="Cheng J.-F."/>
            <person name="Bruce D."/>
            <person name="Goodwin L."/>
            <person name="Pitluck S."/>
            <person name="Land M.L."/>
            <person name="Hauser L."/>
            <person name="Chang Y.-J."/>
            <person name="Jeffries C."/>
            <person name="Wall J.D."/>
            <person name="Stahl D.A."/>
            <person name="Arkin A.P."/>
            <person name="Dehal P."/>
            <person name="Stolyar S.M."/>
            <person name="Hazen T.C."/>
            <person name="Woyke T.J."/>
        </authorList>
    </citation>
    <scope>NUCLEOTIDE SEQUENCE [LARGE SCALE GENOMIC DNA]</scope>
    <source>
        <strain evidence="7 8">JJ</strain>
    </source>
</reference>
<dbReference type="AlphaFoldDB" id="E1K1U0"/>
<keyword evidence="3" id="KW-0238">DNA-binding</keyword>
<comment type="similarity">
    <text evidence="1">Belongs to the LysR transcriptional regulatory family.</text>
</comment>
<dbReference type="InterPro" id="IPR000847">
    <property type="entry name" value="LysR_HTH_N"/>
</dbReference>
<feature type="region of interest" description="Disordered" evidence="5">
    <location>
        <begin position="291"/>
        <end position="314"/>
    </location>
</feature>
<evidence type="ECO:0000256" key="4">
    <source>
        <dbReference type="ARBA" id="ARBA00023163"/>
    </source>
</evidence>
<dbReference type="Gene3D" id="1.10.10.10">
    <property type="entry name" value="Winged helix-like DNA-binding domain superfamily/Winged helix DNA-binding domain"/>
    <property type="match status" value="1"/>
</dbReference>
<dbReference type="InterPro" id="IPR036390">
    <property type="entry name" value="WH_DNA-bd_sf"/>
</dbReference>
<comment type="caution">
    <text evidence="7">The sequence shown here is derived from an EMBL/GenBank/DDBJ whole genome shotgun (WGS) entry which is preliminary data.</text>
</comment>
<sequence>MTLRHLEIFLALAATPHMRDVAARLFVSQAAVSSALRDFEAELGVTLFDRIGRGIRLNEKGRLLESRLAPLFSQLTDIFGYVARDSMAGHVRVGASTTLADYVLPQILYDFQTRYEHVAITCESGNTADIVQHIEAGSLDIGFVEGDVRSLLVRAAPLLRERLVVVTSDRHLAAAGPQPMARLMGRRWLMREQGSGTRETFLSRLFPLDLRPELFLEFDNNDSIKAVLENPDTLACLSPLVVARELASGELFAVPIADVAFERVFSRVMHRDRIASPLLDAVSTAVNNRLQAHQSEAGGEKEEDGKRVREGDPF</sequence>
<keyword evidence="4" id="KW-0804">Transcription</keyword>
<evidence type="ECO:0000256" key="2">
    <source>
        <dbReference type="ARBA" id="ARBA00023015"/>
    </source>
</evidence>
<dbReference type="STRING" id="596151.DesfrDRAFT_3840"/>
<dbReference type="PANTHER" id="PTHR30126">
    <property type="entry name" value="HTH-TYPE TRANSCRIPTIONAL REGULATOR"/>
    <property type="match status" value="1"/>
</dbReference>
<accession>E1K1U0</accession>
<organism evidence="7 8">
    <name type="scientific">Solidesulfovibrio fructosivorans JJ]</name>
    <dbReference type="NCBI Taxonomy" id="596151"/>
    <lineage>
        <taxon>Bacteria</taxon>
        <taxon>Pseudomonadati</taxon>
        <taxon>Thermodesulfobacteriota</taxon>
        <taxon>Desulfovibrionia</taxon>
        <taxon>Desulfovibrionales</taxon>
        <taxon>Desulfovibrionaceae</taxon>
        <taxon>Solidesulfovibrio</taxon>
    </lineage>
</organism>
<dbReference type="SUPFAM" id="SSF46785">
    <property type="entry name" value="Winged helix' DNA-binding domain"/>
    <property type="match status" value="1"/>
</dbReference>
<dbReference type="PROSITE" id="PS50931">
    <property type="entry name" value="HTH_LYSR"/>
    <property type="match status" value="1"/>
</dbReference>